<dbReference type="InterPro" id="IPR019734">
    <property type="entry name" value="TPR_rpt"/>
</dbReference>
<sequence>MVGETEPLEAIISNLVEHMLFSDALVLAESYHANANSEESLHIYVKCLMLLRRYKAVHALLTKTELPSARIRYLYAKSCFEIAQHDDAKTALCEPRVRDRVELHRSFQGTPSSPLAHLLLAQILVETGSTREKAAGNEFRLSVKENPFIYSTIKGFCDVNHSSPEDIARILVDQFNEVKQQFVTQQENSKRLRKASAERPSSAASSTKSSRAKEGVTPLTRSNSSKKAASTPAQPTATMAPRRIPTRQSSALQERDDSKKRTRASTSSARSSNSDMVKQMNIVNASFKNRMKTISSTSTPSVLKSNSKKFGPGNTKKGAPLVASNRQQPEEFIVSPVAVTMPIVIDPSTSFGVRPNDENQIILDDDFGAKPVADWHDERSNLPEKAASEFPIFMDVIDYLTRISVVQRCLSRYESDKAKRSLELGFPPSFQKTSLVLEMQARAAFELGEYKEVVSIMQEYRRRFPFFPNGLEILSTALWHLQDAHALSALAKTVMGDMDDTAEAWCVNGNCFSVQKKHDNAIECLSRATSINPRFAYGYSLLGHELIDIDQTERAIDAFSTALQYSRNDYRAYYGLALVHFKREENGKAQEMLQKAIAINRNSTVLLCQLAKVEQRLGNPEKADRILQRALMMNPDNVAVRYHYAENLFTLQKYNEALEVLRILRQLSPDEPNIYSLIGRVLKKKDNEHLAQLNLNWAQDIDPRGDQHHSVLSERRYGDEETPQRRPGEPATPNFAAVQEVEEVDEQMEDEEASSVSGSVDDSPFGN</sequence>
<organism evidence="6 7">
    <name type="scientific">Steinernema glaseri</name>
    <dbReference type="NCBI Taxonomy" id="37863"/>
    <lineage>
        <taxon>Eukaryota</taxon>
        <taxon>Metazoa</taxon>
        <taxon>Ecdysozoa</taxon>
        <taxon>Nematoda</taxon>
        <taxon>Chromadorea</taxon>
        <taxon>Rhabditida</taxon>
        <taxon>Tylenchina</taxon>
        <taxon>Panagrolaimomorpha</taxon>
        <taxon>Strongyloidoidea</taxon>
        <taxon>Steinernematidae</taxon>
        <taxon>Steinernema</taxon>
    </lineage>
</organism>
<dbReference type="GO" id="GO:0016567">
    <property type="term" value="P:protein ubiquitination"/>
    <property type="evidence" value="ECO:0007669"/>
    <property type="project" value="TreeGrafter"/>
</dbReference>
<feature type="compositionally biased region" description="Acidic residues" evidence="5">
    <location>
        <begin position="740"/>
        <end position="753"/>
    </location>
</feature>
<feature type="compositionally biased region" description="Low complexity" evidence="5">
    <location>
        <begin position="198"/>
        <end position="209"/>
    </location>
</feature>
<dbReference type="SMART" id="SM00028">
    <property type="entry name" value="TPR"/>
    <property type="match status" value="7"/>
</dbReference>
<keyword evidence="6" id="KW-1185">Reference proteome</keyword>
<dbReference type="PANTHER" id="PTHR12558:SF13">
    <property type="entry name" value="CELL DIVISION CYCLE PROTEIN 27 HOMOLOG"/>
    <property type="match status" value="1"/>
</dbReference>
<comment type="similarity">
    <text evidence="2">Belongs to the APC3/CDC27 family.</text>
</comment>
<protein>
    <recommendedName>
        <fullName evidence="3">Cell division cycle protein 27 homolog</fullName>
    </recommendedName>
</protein>
<feature type="repeat" description="TPR" evidence="4">
    <location>
        <begin position="502"/>
        <end position="535"/>
    </location>
</feature>
<evidence type="ECO:0000256" key="3">
    <source>
        <dbReference type="ARBA" id="ARBA00039307"/>
    </source>
</evidence>
<feature type="region of interest" description="Disordered" evidence="5">
    <location>
        <begin position="296"/>
        <end position="321"/>
    </location>
</feature>
<dbReference type="PROSITE" id="PS50005">
    <property type="entry name" value="TPR"/>
    <property type="match status" value="4"/>
</dbReference>
<accession>A0A1I7Y8A9</accession>
<dbReference type="GO" id="GO:0005680">
    <property type="term" value="C:anaphase-promoting complex"/>
    <property type="evidence" value="ECO:0007669"/>
    <property type="project" value="TreeGrafter"/>
</dbReference>
<evidence type="ECO:0000256" key="4">
    <source>
        <dbReference type="PROSITE-ProRule" id="PRU00339"/>
    </source>
</evidence>
<evidence type="ECO:0000256" key="2">
    <source>
        <dbReference type="ARBA" id="ARBA00038210"/>
    </source>
</evidence>
<feature type="region of interest" description="Disordered" evidence="5">
    <location>
        <begin position="183"/>
        <end position="274"/>
    </location>
</feature>
<feature type="repeat" description="TPR" evidence="4">
    <location>
        <begin position="604"/>
        <end position="637"/>
    </location>
</feature>
<dbReference type="Gene3D" id="1.25.40.10">
    <property type="entry name" value="Tetratricopeptide repeat domain"/>
    <property type="match status" value="2"/>
</dbReference>
<feature type="compositionally biased region" description="Basic and acidic residues" evidence="5">
    <location>
        <begin position="702"/>
        <end position="728"/>
    </location>
</feature>
<dbReference type="SUPFAM" id="SSF48452">
    <property type="entry name" value="TPR-like"/>
    <property type="match status" value="1"/>
</dbReference>
<dbReference type="GO" id="GO:0007091">
    <property type="term" value="P:metaphase/anaphase transition of mitotic cell cycle"/>
    <property type="evidence" value="ECO:0007669"/>
    <property type="project" value="TreeGrafter"/>
</dbReference>
<feature type="compositionally biased region" description="Polar residues" evidence="5">
    <location>
        <begin position="754"/>
        <end position="767"/>
    </location>
</feature>
<feature type="repeat" description="TPR" evidence="4">
    <location>
        <begin position="570"/>
        <end position="603"/>
    </location>
</feature>
<evidence type="ECO:0000313" key="6">
    <source>
        <dbReference type="Proteomes" id="UP000095287"/>
    </source>
</evidence>
<dbReference type="PANTHER" id="PTHR12558">
    <property type="entry name" value="CELL DIVISION CYCLE 16,23,27"/>
    <property type="match status" value="1"/>
</dbReference>
<proteinExistence type="inferred from homology"/>
<dbReference type="GO" id="GO:0051301">
    <property type="term" value="P:cell division"/>
    <property type="evidence" value="ECO:0007669"/>
    <property type="project" value="TreeGrafter"/>
</dbReference>
<feature type="repeat" description="TPR" evidence="4">
    <location>
        <begin position="536"/>
        <end position="569"/>
    </location>
</feature>
<keyword evidence="1 4" id="KW-0802">TPR repeat</keyword>
<dbReference type="WBParaSite" id="L893_g13664.t1">
    <property type="protein sequence ID" value="L893_g13664.t1"/>
    <property type="gene ID" value="L893_g13664"/>
</dbReference>
<dbReference type="Pfam" id="PF13181">
    <property type="entry name" value="TPR_8"/>
    <property type="match status" value="1"/>
</dbReference>
<dbReference type="Proteomes" id="UP000095287">
    <property type="component" value="Unplaced"/>
</dbReference>
<name>A0A1I7Y8A9_9BILA</name>
<dbReference type="AlphaFoldDB" id="A0A1I7Y8A9"/>
<evidence type="ECO:0000256" key="1">
    <source>
        <dbReference type="ARBA" id="ARBA00022803"/>
    </source>
</evidence>
<reference evidence="7" key="1">
    <citation type="submission" date="2016-11" db="UniProtKB">
        <authorList>
            <consortium name="WormBaseParasite"/>
        </authorList>
    </citation>
    <scope>IDENTIFICATION</scope>
</reference>
<dbReference type="InterPro" id="IPR011990">
    <property type="entry name" value="TPR-like_helical_dom_sf"/>
</dbReference>
<feature type="compositionally biased region" description="Polar residues" evidence="5">
    <location>
        <begin position="296"/>
        <end position="305"/>
    </location>
</feature>
<feature type="compositionally biased region" description="Polar residues" evidence="5">
    <location>
        <begin position="219"/>
        <end position="237"/>
    </location>
</feature>
<dbReference type="Pfam" id="PF14559">
    <property type="entry name" value="TPR_19"/>
    <property type="match status" value="2"/>
</dbReference>
<dbReference type="GO" id="GO:0031145">
    <property type="term" value="P:anaphase-promoting complex-dependent catabolic process"/>
    <property type="evidence" value="ECO:0007669"/>
    <property type="project" value="TreeGrafter"/>
</dbReference>
<evidence type="ECO:0000256" key="5">
    <source>
        <dbReference type="SAM" id="MobiDB-lite"/>
    </source>
</evidence>
<evidence type="ECO:0000313" key="7">
    <source>
        <dbReference type="WBParaSite" id="L893_g13664.t1"/>
    </source>
</evidence>
<feature type="region of interest" description="Disordered" evidence="5">
    <location>
        <begin position="702"/>
        <end position="767"/>
    </location>
</feature>
<dbReference type="Pfam" id="PF12895">
    <property type="entry name" value="ANAPC3"/>
    <property type="match status" value="1"/>
</dbReference>
<dbReference type="GO" id="GO:0005737">
    <property type="term" value="C:cytoplasm"/>
    <property type="evidence" value="ECO:0007669"/>
    <property type="project" value="TreeGrafter"/>
</dbReference>